<name>A0ABY5HLJ0_9GAMM</name>
<dbReference type="RefSeq" id="WP_255855330.1">
    <property type="nucleotide sequence ID" value="NZ_CP073347.1"/>
</dbReference>
<organism evidence="1 2">
    <name type="scientific">Marinobacterium rhizophilum</name>
    <dbReference type="NCBI Taxonomy" id="420402"/>
    <lineage>
        <taxon>Bacteria</taxon>
        <taxon>Pseudomonadati</taxon>
        <taxon>Pseudomonadota</taxon>
        <taxon>Gammaproteobacteria</taxon>
        <taxon>Oceanospirillales</taxon>
        <taxon>Oceanospirillaceae</taxon>
        <taxon>Marinobacterium</taxon>
    </lineage>
</organism>
<accession>A0ABY5HLJ0</accession>
<dbReference type="Proteomes" id="UP001058461">
    <property type="component" value="Chromosome"/>
</dbReference>
<gene>
    <name evidence="1" type="ORF">KDW95_05740</name>
</gene>
<keyword evidence="2" id="KW-1185">Reference proteome</keyword>
<protein>
    <recommendedName>
        <fullName evidence="3">DUF4468 domain-containing protein</fullName>
    </recommendedName>
</protein>
<reference evidence="1" key="1">
    <citation type="submission" date="2021-04" db="EMBL/GenBank/DDBJ databases">
        <title>Oceanospirillales bacteria with DddD are important DMSP degraders in coastal seawater.</title>
        <authorList>
            <person name="Liu J."/>
        </authorList>
    </citation>
    <scope>NUCLEOTIDE SEQUENCE</scope>
    <source>
        <strain evidence="1">D13-1</strain>
    </source>
</reference>
<dbReference type="PROSITE" id="PS51257">
    <property type="entry name" value="PROKAR_LIPOPROTEIN"/>
    <property type="match status" value="1"/>
</dbReference>
<proteinExistence type="predicted"/>
<evidence type="ECO:0008006" key="3">
    <source>
        <dbReference type="Google" id="ProtNLM"/>
    </source>
</evidence>
<dbReference type="EMBL" id="CP073347">
    <property type="protein sequence ID" value="UTW13163.1"/>
    <property type="molecule type" value="Genomic_DNA"/>
</dbReference>
<evidence type="ECO:0000313" key="1">
    <source>
        <dbReference type="EMBL" id="UTW13163.1"/>
    </source>
</evidence>
<sequence length="160" mass="17728">MLNNKWKLSFLMILIVGLMSGCTQQNYKPSKTSLELQSIQKREFDTTYKVAFASALSVFQDKGYVVDTADSSTGFITAESNKSSGFVPFVGQTIEYTKSTAFIEVMPSSLVAIRLNFVKHQETSSGYGMKGGNSVPIEAPEFYQGVFEDIQKAIFVRTSQ</sequence>
<evidence type="ECO:0000313" key="2">
    <source>
        <dbReference type="Proteomes" id="UP001058461"/>
    </source>
</evidence>